<organism evidence="8 9">
    <name type="scientific">Eremothecium sinecaudum</name>
    <dbReference type="NCBI Taxonomy" id="45286"/>
    <lineage>
        <taxon>Eukaryota</taxon>
        <taxon>Fungi</taxon>
        <taxon>Dikarya</taxon>
        <taxon>Ascomycota</taxon>
        <taxon>Saccharomycotina</taxon>
        <taxon>Saccharomycetes</taxon>
        <taxon>Saccharomycetales</taxon>
        <taxon>Saccharomycetaceae</taxon>
        <taxon>Eremothecium</taxon>
    </lineage>
</organism>
<protein>
    <submittedName>
        <fullName evidence="8">HBR113Cp</fullName>
    </submittedName>
</protein>
<evidence type="ECO:0000256" key="5">
    <source>
        <dbReference type="ARBA" id="ARBA00060451"/>
    </source>
</evidence>
<dbReference type="STRING" id="45286.A0A109UWW7"/>
<proteinExistence type="predicted"/>
<evidence type="ECO:0000259" key="7">
    <source>
        <dbReference type="PROSITE" id="PS50190"/>
    </source>
</evidence>
<dbReference type="PANTHER" id="PTHR10663:SF375">
    <property type="entry name" value="LD29171P"/>
    <property type="match status" value="1"/>
</dbReference>
<name>A0A109UWW7_9SACH</name>
<dbReference type="InterPro" id="IPR032629">
    <property type="entry name" value="DCB_dom"/>
</dbReference>
<keyword evidence="4" id="KW-0472">Membrane</keyword>
<dbReference type="GO" id="GO:0015031">
    <property type="term" value="P:protein transport"/>
    <property type="evidence" value="ECO:0007669"/>
    <property type="project" value="UniProtKB-KW"/>
</dbReference>
<feature type="region of interest" description="Disordered" evidence="6">
    <location>
        <begin position="675"/>
        <end position="695"/>
    </location>
</feature>
<dbReference type="Proteomes" id="UP000243052">
    <property type="component" value="Chromosome ii"/>
</dbReference>
<evidence type="ECO:0000256" key="2">
    <source>
        <dbReference type="ARBA" id="ARBA00022490"/>
    </source>
</evidence>
<dbReference type="EMBL" id="CP014242">
    <property type="protein sequence ID" value="AMD19014.1"/>
    <property type="molecule type" value="Genomic_DNA"/>
</dbReference>
<dbReference type="Pfam" id="PF16213">
    <property type="entry name" value="DCB"/>
    <property type="match status" value="1"/>
</dbReference>
<dbReference type="OrthoDB" id="18431at2759"/>
<keyword evidence="1" id="KW-0813">Transport</keyword>
<feature type="domain" description="SEC7" evidence="7">
    <location>
        <begin position="697"/>
        <end position="884"/>
    </location>
</feature>
<dbReference type="InterPro" id="IPR046455">
    <property type="entry name" value="Sec7/BIG1-like_C"/>
</dbReference>
<dbReference type="PROSITE" id="PS50190">
    <property type="entry name" value="SEC7"/>
    <property type="match status" value="1"/>
</dbReference>
<accession>A0A109UWW7</accession>
<dbReference type="CDD" id="cd00171">
    <property type="entry name" value="Sec7"/>
    <property type="match status" value="1"/>
</dbReference>
<dbReference type="InterPro" id="IPR035999">
    <property type="entry name" value="Sec7_dom_sf"/>
</dbReference>
<dbReference type="SUPFAM" id="SSF48371">
    <property type="entry name" value="ARM repeat"/>
    <property type="match status" value="2"/>
</dbReference>
<evidence type="ECO:0000313" key="8">
    <source>
        <dbReference type="EMBL" id="AMD19014.1"/>
    </source>
</evidence>
<dbReference type="Pfam" id="PF09324">
    <property type="entry name" value="Sec7-like_HDS"/>
    <property type="match status" value="1"/>
</dbReference>
<dbReference type="GO" id="GO:0030663">
    <property type="term" value="C:COPI-coated vesicle membrane"/>
    <property type="evidence" value="ECO:0007669"/>
    <property type="project" value="UniProtKB-SubCell"/>
</dbReference>
<dbReference type="InterPro" id="IPR016024">
    <property type="entry name" value="ARM-type_fold"/>
</dbReference>
<evidence type="ECO:0000256" key="3">
    <source>
        <dbReference type="ARBA" id="ARBA00022927"/>
    </source>
</evidence>
<evidence type="ECO:0000313" key="9">
    <source>
        <dbReference type="Proteomes" id="UP000243052"/>
    </source>
</evidence>
<dbReference type="FunFam" id="1.10.220.20:FF:000002">
    <property type="entry name" value="Brefeldin A-inhibited guanine nucleotide-exchange protein 1"/>
    <property type="match status" value="1"/>
</dbReference>
<dbReference type="GeneID" id="28722217"/>
<reference evidence="8 9" key="1">
    <citation type="submission" date="2016-01" db="EMBL/GenBank/DDBJ databases">
        <title>Genome sequence of the yeast Holleya sinecauda.</title>
        <authorList>
            <person name="Dietrich F.S."/>
        </authorList>
    </citation>
    <scope>NUCLEOTIDE SEQUENCE [LARGE SCALE GENOMIC DNA]</scope>
    <source>
        <strain evidence="8 9">ATCC 58844</strain>
    </source>
</reference>
<comment type="subcellular location">
    <subcellularLocation>
        <location evidence="5">Cytoplasmic vesicle</location>
        <location evidence="5">COPI-coated vesicle membrane</location>
    </subcellularLocation>
</comment>
<dbReference type="InterPro" id="IPR000904">
    <property type="entry name" value="Sec7_dom"/>
</dbReference>
<evidence type="ECO:0000256" key="4">
    <source>
        <dbReference type="ARBA" id="ARBA00023136"/>
    </source>
</evidence>
<dbReference type="Pfam" id="PF01369">
    <property type="entry name" value="Sec7"/>
    <property type="match status" value="1"/>
</dbReference>
<dbReference type="FunFam" id="1.10.1000.11:FF:000003">
    <property type="entry name" value="Brefeldin A-inhibited guanine nucleotide-exchange protein 1"/>
    <property type="match status" value="1"/>
</dbReference>
<dbReference type="Pfam" id="PF12783">
    <property type="entry name" value="Sec7-like_HUS"/>
    <property type="match status" value="1"/>
</dbReference>
<keyword evidence="2" id="KW-0963">Cytoplasm</keyword>
<dbReference type="Gene3D" id="1.10.1000.11">
    <property type="entry name" value="Arf Nucleotide-binding Site Opener,domain 2"/>
    <property type="match status" value="1"/>
</dbReference>
<keyword evidence="3" id="KW-0653">Protein transport</keyword>
<evidence type="ECO:0000256" key="6">
    <source>
        <dbReference type="SAM" id="MobiDB-lite"/>
    </source>
</evidence>
<dbReference type="Pfam" id="PF20252">
    <property type="entry name" value="BIG2_C"/>
    <property type="match status" value="1"/>
</dbReference>
<dbReference type="Gene3D" id="1.10.220.20">
    <property type="match status" value="1"/>
</dbReference>
<dbReference type="SMART" id="SM00222">
    <property type="entry name" value="Sec7"/>
    <property type="match status" value="1"/>
</dbReference>
<dbReference type="GO" id="GO:0032012">
    <property type="term" value="P:regulation of ARF protein signal transduction"/>
    <property type="evidence" value="ECO:0007669"/>
    <property type="project" value="InterPro"/>
</dbReference>
<dbReference type="InterPro" id="IPR015403">
    <property type="entry name" value="Mon2/Sec7/BIG1-like_HDS"/>
</dbReference>
<dbReference type="InterPro" id="IPR023394">
    <property type="entry name" value="Sec7_C_sf"/>
</dbReference>
<dbReference type="SUPFAM" id="SSF48425">
    <property type="entry name" value="Sec7 domain"/>
    <property type="match status" value="1"/>
</dbReference>
<sequence length="1836" mass="208480">MTEEVRVNERPSLENFKKDAVRAITRVDEDVRQENGEQSVRSLDGYELQGADEQENIEVSTQDEANIQPPPQLVANEENSVASMRPESDFNSNQLVDERRNSKIPVNLSSVKSTILFVKATLEEILKNKAMQKQSTREKLVEKTVKKLNETITQSNDEPQFLDSLLVFEALRACCRTKIPDVQVRALDCLSKLFSFKALDESVLVNPPDSMASNDQNVIMQNNGITPPPRMKLVDAAMDTITDCFDGEATDSKVELQIVRALANCILTDEPTNSCHGATLLKAVRQIYNIFILSLSPSNQGIAQATLTQIVNSTFDKINIPSVNQSSLAQTTPRKNRADSTTSSLGNDKSLTLKTLEHLNEEQDAYDEPQDSSSLDEQSLLAKDAFLVFRAMAMLSVKPLEDNLDMRSYAVRSKLLSLHIMHSIIRDHIDVFLSHSVLLPGKPSISLVDRIKQYLCLALARNGASPIIPVYEITLEIMWLLISNLRSEFKREIPVFLTEIYFTISDMKSSTSHQKKYFLNVLQRLCNDPRTLIEFYLNYDCDTNMPNIVETIVDYLTRLALTKVEITPSQRAYYDEQLKKPSATYNTLQLPLLSITNVGSLAQNNHTSLFPVEFALKMTSLNCMVAILRSLSSWAHKALGTSISANSNNRLSVDSTIEGRNSSTCSSLSAVNNNVNSTEQDSTQPSEASEEVDNPAQFESLKFRKTELQKCIRMFNFKPKHGIDELLKKGFLKDKSPKTIAQWLLLTPGLDLAAVGDYLGEGSEENIAVMHAFVNELDFTSLSLVDALRVFLQRFRLPGEGQKIDRFMLKFAERYVDQNPGLIASLTAYTLSYSIIMLNTDLHSSHIKNKMTLEEFIDNNRGIDNGQDLPKDFIIQLYNEIADNEIKLQSEQHQAMIAGGIQMTQQSAFAFFRGKDLEREAYMQVSKEISSKTELVFKNWDKSKSNDMVYYAASHVEHVRSIFETLWMSFLAALTPPFKEYDDVETTNICLEGLKISIKIAANFRIDYARTSFIGALTQFTNLQNVQELQPKNVNAIIVLLEVALSDGNYFRNSWRDVLIIVSQVERLQLISKGVDGESVPDVTQARLANHRSSFDSTRSASMSFFERWTKKSTPIELAQEKHHNQTLSPEIYQYISSSKLVVLIDRIFTNSATLSGQAILDFIKALTQVSREEIESSQDAATPRMFSLQKMIDVCYYNMDRIRLEWSPLWAVMGEAFNWTATNSNLAVVFFAIDSLRQLSIRFLDMEELPGFEFQNDFLKPFQHVVQNTTNTEVQEMCMECFRNFILTKSEKIKSGWKPILESLKYCAQSSKESIVVKAYQLVTVDVMKEHFESVFAQEDAFAELVSILGEITKNKKFQKLSLHALKSLKKIYEKVADICLKSPSEELLHGKDIFNDVWYPLLNTFNDTIMTAEDLEVRSRALNFMFDFLVAYGSDFDDAIWENVCTKLLFPIFNILSKHWEVDQFNSHDDLSVWLSTTLIQALRNMVALFTHYFSSLNMMLDGFLQLLVSCICQENDTIARIGRSCLQQLILQNATKFKDQHWSQITDSFSKLFKQTTATELFDCDPIHRGRKPSATASFVTEITEPADVDRDVERAQCEENSEDVGNASTEIDRPTRPLARTKSSEDSRNRVAVKNAIVVKCVLQLLMIESLSELFADENFANNIPLLEAVKLTDLLETSYEFARDFNDDYDLRNRLVNAHIVEKVPNLMKQETNAAAVLIDILFKLYLNDESISNAKSKLLTRLVTICTQIVQRYIALEEGAMERIIVSWRFVIVEILLGYCEFDDNDFRKHSPAMYALVLQVLAKDCPPDLRNAVKVFFSRVGEIYLYQGK</sequence>
<feature type="compositionally biased region" description="Polar residues" evidence="6">
    <location>
        <begin position="678"/>
        <end position="687"/>
    </location>
</feature>
<feature type="region of interest" description="Disordered" evidence="6">
    <location>
        <begin position="1602"/>
        <end position="1629"/>
    </location>
</feature>
<keyword evidence="9" id="KW-1185">Reference proteome</keyword>
<dbReference type="RefSeq" id="XP_017986010.1">
    <property type="nucleotide sequence ID" value="XM_018130521.1"/>
</dbReference>
<dbReference type="PANTHER" id="PTHR10663">
    <property type="entry name" value="GUANYL-NUCLEOTIDE EXCHANGE FACTOR"/>
    <property type="match status" value="1"/>
</dbReference>
<evidence type="ECO:0000256" key="1">
    <source>
        <dbReference type="ARBA" id="ARBA00022448"/>
    </source>
</evidence>
<dbReference type="GO" id="GO:0005085">
    <property type="term" value="F:guanyl-nucleotide exchange factor activity"/>
    <property type="evidence" value="ECO:0007669"/>
    <property type="project" value="InterPro"/>
</dbReference>
<gene>
    <name evidence="8" type="ORF">AW171_hschr2545</name>
</gene>
<feature type="region of interest" description="Disordered" evidence="6">
    <location>
        <begin position="326"/>
        <end position="348"/>
    </location>
</feature>
<dbReference type="InterPro" id="IPR032691">
    <property type="entry name" value="Mon2/Sec7/BIG1-like_HUS"/>
</dbReference>
<feature type="region of interest" description="Disordered" evidence="6">
    <location>
        <begin position="28"/>
        <end position="51"/>
    </location>
</feature>